<dbReference type="Proteomes" id="UP000095606">
    <property type="component" value="Unassembled WGS sequence"/>
</dbReference>
<dbReference type="Gene3D" id="3.40.50.300">
    <property type="entry name" value="P-loop containing nucleotide triphosphate hydrolases"/>
    <property type="match status" value="1"/>
</dbReference>
<dbReference type="SUPFAM" id="SSF52540">
    <property type="entry name" value="P-loop containing nucleoside triphosphate hydrolases"/>
    <property type="match status" value="2"/>
</dbReference>
<name>A0A174IIR1_9BACE</name>
<evidence type="ECO:0000313" key="2">
    <source>
        <dbReference type="Proteomes" id="UP000095606"/>
    </source>
</evidence>
<dbReference type="AlphaFoldDB" id="A0A174IIR1"/>
<dbReference type="RefSeq" id="WP_055269141.1">
    <property type="nucleotide sequence ID" value="NZ_CAXKYA010000002.1"/>
</dbReference>
<proteinExistence type="predicted"/>
<gene>
    <name evidence="1" type="ORF">ERS852461_01342</name>
</gene>
<sequence length="409" mass="47179">MKLREYQNNIAIQAANKLTAFGCCYLSMECRTGKTLTALYAADKFNAKRVLFITKLKAIPSVKNDYIALQPSFKLEVVNFESSHKVTGKYDLVIIDEAHSLGAYPKPSKRTQEIRTICEGLPVLYLSGTPSPESYSQLYHQFWVCSKSPWKSYKSFYKWAKEYVYTRQKRVNGYLINDYSCANKPKIDNDTRNLFISYSQEQAGFEVNINEHILQVQMEDRTREYIRRLQNDLVVDISCYTVLGDSPAKLLTKLHQLSSGSVISENGEHLIFDSSKADFVKSYFKDRKIALFYVYQSEAELLQSVFPNWTDSPEEFQVSSNKVFISQVRRAREGVRLDTADALIFFNLEFSYLSYEQGKNRLVSKERTSPADVYFLCSDCGIESKILEAVHGKESFTASYYFKRQNKSR</sequence>
<dbReference type="InterPro" id="IPR027417">
    <property type="entry name" value="P-loop_NTPase"/>
</dbReference>
<dbReference type="EMBL" id="CZAE01000004">
    <property type="protein sequence ID" value="CUO87222.1"/>
    <property type="molecule type" value="Genomic_DNA"/>
</dbReference>
<reference evidence="1 2" key="1">
    <citation type="submission" date="2015-09" db="EMBL/GenBank/DDBJ databases">
        <authorList>
            <consortium name="Pathogen Informatics"/>
        </authorList>
    </citation>
    <scope>NUCLEOTIDE SEQUENCE [LARGE SCALE GENOMIC DNA]</scope>
    <source>
        <strain evidence="1 2">2789STDY5834846</strain>
    </source>
</reference>
<dbReference type="InterPro" id="IPR038718">
    <property type="entry name" value="SNF2-like_sf"/>
</dbReference>
<dbReference type="Gene3D" id="3.40.50.10810">
    <property type="entry name" value="Tandem AAA-ATPase domain"/>
    <property type="match status" value="1"/>
</dbReference>
<dbReference type="GeneID" id="69588513"/>
<organism evidence="1 2">
    <name type="scientific">Bacteroides faecis</name>
    <dbReference type="NCBI Taxonomy" id="674529"/>
    <lineage>
        <taxon>Bacteria</taxon>
        <taxon>Pseudomonadati</taxon>
        <taxon>Bacteroidota</taxon>
        <taxon>Bacteroidia</taxon>
        <taxon>Bacteroidales</taxon>
        <taxon>Bacteroidaceae</taxon>
        <taxon>Bacteroides</taxon>
    </lineage>
</organism>
<protein>
    <submittedName>
        <fullName evidence="1">Type III restriction enzyme, res subunit</fullName>
    </submittedName>
</protein>
<accession>A0A174IIR1</accession>
<evidence type="ECO:0000313" key="1">
    <source>
        <dbReference type="EMBL" id="CUO87222.1"/>
    </source>
</evidence>